<dbReference type="PANTHER" id="PTHR33142">
    <property type="entry name" value="CYCLIN-DEPENDENT PROTEIN KINASE INHIBITOR SMR13"/>
    <property type="match status" value="1"/>
</dbReference>
<dbReference type="AlphaFoldDB" id="A0AAD8NU72"/>
<proteinExistence type="predicted"/>
<evidence type="ECO:0000256" key="1">
    <source>
        <dbReference type="ARBA" id="ARBA00023013"/>
    </source>
</evidence>
<dbReference type="PANTHER" id="PTHR33142:SF15">
    <property type="entry name" value="CYCLIN-DEPENDENT PROTEIN KINASE INHIBITOR SMR4"/>
    <property type="match status" value="1"/>
</dbReference>
<keyword evidence="2" id="KW-0131">Cell cycle</keyword>
<evidence type="ECO:0000313" key="4">
    <source>
        <dbReference type="Proteomes" id="UP001229421"/>
    </source>
</evidence>
<dbReference type="Proteomes" id="UP001229421">
    <property type="component" value="Unassembled WGS sequence"/>
</dbReference>
<evidence type="ECO:0000313" key="3">
    <source>
        <dbReference type="EMBL" id="KAK1421294.1"/>
    </source>
</evidence>
<dbReference type="InterPro" id="IPR040389">
    <property type="entry name" value="SMR"/>
</dbReference>
<gene>
    <name evidence="3" type="ORF">QVD17_23503</name>
</gene>
<dbReference type="GO" id="GO:0005634">
    <property type="term" value="C:nucleus"/>
    <property type="evidence" value="ECO:0007669"/>
    <property type="project" value="TreeGrafter"/>
</dbReference>
<accession>A0AAD8NU72</accession>
<dbReference type="EMBL" id="JAUHHV010000006">
    <property type="protein sequence ID" value="KAK1421294.1"/>
    <property type="molecule type" value="Genomic_DNA"/>
</dbReference>
<name>A0AAD8NU72_TARER</name>
<sequence>MELDGSNLLAEGCRTPKRSGYRGPVKCPAAPKKKAVELKQKKPPVNGYFQSPEIDVFFAMFVVIMIPRN</sequence>
<comment type="caution">
    <text evidence="3">The sequence shown here is derived from an EMBL/GenBank/DDBJ whole genome shotgun (WGS) entry which is preliminary data.</text>
</comment>
<dbReference type="GO" id="GO:0004860">
    <property type="term" value="F:protein kinase inhibitor activity"/>
    <property type="evidence" value="ECO:0007669"/>
    <property type="project" value="UniProtKB-KW"/>
</dbReference>
<reference evidence="3" key="1">
    <citation type="journal article" date="2023" name="bioRxiv">
        <title>Improved chromosome-level genome assembly for marigold (Tagetes erecta).</title>
        <authorList>
            <person name="Jiang F."/>
            <person name="Yuan L."/>
            <person name="Wang S."/>
            <person name="Wang H."/>
            <person name="Xu D."/>
            <person name="Wang A."/>
            <person name="Fan W."/>
        </authorList>
    </citation>
    <scope>NUCLEOTIDE SEQUENCE</scope>
    <source>
        <strain evidence="3">WSJ</strain>
        <tissue evidence="3">Leaf</tissue>
    </source>
</reference>
<organism evidence="3 4">
    <name type="scientific">Tagetes erecta</name>
    <name type="common">African marigold</name>
    <dbReference type="NCBI Taxonomy" id="13708"/>
    <lineage>
        <taxon>Eukaryota</taxon>
        <taxon>Viridiplantae</taxon>
        <taxon>Streptophyta</taxon>
        <taxon>Embryophyta</taxon>
        <taxon>Tracheophyta</taxon>
        <taxon>Spermatophyta</taxon>
        <taxon>Magnoliopsida</taxon>
        <taxon>eudicotyledons</taxon>
        <taxon>Gunneridae</taxon>
        <taxon>Pentapetalae</taxon>
        <taxon>asterids</taxon>
        <taxon>campanulids</taxon>
        <taxon>Asterales</taxon>
        <taxon>Asteraceae</taxon>
        <taxon>Asteroideae</taxon>
        <taxon>Heliantheae alliance</taxon>
        <taxon>Tageteae</taxon>
        <taxon>Tagetes</taxon>
    </lineage>
</organism>
<dbReference type="GO" id="GO:0032875">
    <property type="term" value="P:regulation of DNA endoreduplication"/>
    <property type="evidence" value="ECO:0007669"/>
    <property type="project" value="InterPro"/>
</dbReference>
<keyword evidence="1" id="KW-0649">Protein kinase inhibitor</keyword>
<evidence type="ECO:0000256" key="2">
    <source>
        <dbReference type="ARBA" id="ARBA00023306"/>
    </source>
</evidence>
<keyword evidence="4" id="KW-1185">Reference proteome</keyword>
<protein>
    <submittedName>
        <fullName evidence="3">Uncharacterized protein</fullName>
    </submittedName>
</protein>